<dbReference type="InterPro" id="IPR029044">
    <property type="entry name" value="Nucleotide-diphossugar_trans"/>
</dbReference>
<evidence type="ECO:0000313" key="2">
    <source>
        <dbReference type="EMBL" id="KAB3536325.1"/>
    </source>
</evidence>
<reference evidence="2 3" key="1">
    <citation type="submission" date="2019-10" db="EMBL/GenBank/DDBJ databases">
        <title>Alkaliphilus serpentinus sp. nov. and Alkaliphilus pronyensis sp. nov., two novel anaerobic alkaliphilic species isolated from the serpentinized-hosted hydrothermal field of the Prony Bay (New Caledonia).</title>
        <authorList>
            <person name="Postec A."/>
        </authorList>
    </citation>
    <scope>NUCLEOTIDE SEQUENCE [LARGE SCALE GENOMIC DNA]</scope>
    <source>
        <strain evidence="2 3">LacV</strain>
    </source>
</reference>
<dbReference type="Proteomes" id="UP000432715">
    <property type="component" value="Unassembled WGS sequence"/>
</dbReference>
<dbReference type="EMBL" id="WBZC01000012">
    <property type="protein sequence ID" value="KAB3536325.1"/>
    <property type="molecule type" value="Genomic_DNA"/>
</dbReference>
<evidence type="ECO:0000313" key="3">
    <source>
        <dbReference type="Proteomes" id="UP000432715"/>
    </source>
</evidence>
<protein>
    <submittedName>
        <fullName evidence="2">Nucleotidyltransferase family protein</fullName>
    </submittedName>
</protein>
<dbReference type="CDD" id="cd04182">
    <property type="entry name" value="GT_2_like_f"/>
    <property type="match status" value="1"/>
</dbReference>
<dbReference type="Pfam" id="PF12804">
    <property type="entry name" value="NTP_transf_3"/>
    <property type="match status" value="1"/>
</dbReference>
<comment type="caution">
    <text evidence="2">The sequence shown here is derived from an EMBL/GenBank/DDBJ whole genome shotgun (WGS) entry which is preliminary data.</text>
</comment>
<name>A0A6I0FEI5_9FIRM</name>
<dbReference type="Gene3D" id="3.90.550.10">
    <property type="entry name" value="Spore Coat Polysaccharide Biosynthesis Protein SpsA, Chain A"/>
    <property type="match status" value="1"/>
</dbReference>
<keyword evidence="3" id="KW-1185">Reference proteome</keyword>
<feature type="domain" description="MobA-like NTP transferase" evidence="1">
    <location>
        <begin position="15"/>
        <end position="173"/>
    </location>
</feature>
<dbReference type="AlphaFoldDB" id="A0A6I0FEI5"/>
<evidence type="ECO:0000259" key="1">
    <source>
        <dbReference type="Pfam" id="PF12804"/>
    </source>
</evidence>
<dbReference type="OrthoDB" id="9797742at2"/>
<dbReference type="PANTHER" id="PTHR43777">
    <property type="entry name" value="MOLYBDENUM COFACTOR CYTIDYLYLTRANSFERASE"/>
    <property type="match status" value="1"/>
</dbReference>
<accession>A0A6I0FEI5</accession>
<organism evidence="2 3">
    <name type="scientific">Alkaliphilus pronyensis</name>
    <dbReference type="NCBI Taxonomy" id="1482732"/>
    <lineage>
        <taxon>Bacteria</taxon>
        <taxon>Bacillati</taxon>
        <taxon>Bacillota</taxon>
        <taxon>Clostridia</taxon>
        <taxon>Peptostreptococcales</taxon>
        <taxon>Natronincolaceae</taxon>
        <taxon>Alkaliphilus</taxon>
    </lineage>
</organism>
<gene>
    <name evidence="2" type="ORF">F8154_04415</name>
</gene>
<proteinExistence type="predicted"/>
<dbReference type="GO" id="GO:0016779">
    <property type="term" value="F:nucleotidyltransferase activity"/>
    <property type="evidence" value="ECO:0007669"/>
    <property type="project" value="UniProtKB-ARBA"/>
</dbReference>
<dbReference type="InterPro" id="IPR025877">
    <property type="entry name" value="MobA-like_NTP_Trfase"/>
</dbReference>
<sequence>MKAQLSIGGILMISGIIMASGYSKRFNDNKLLFKIDGKPLIERVIGAAAASKLQEIIIIYRCNQVKQIADKYPIKAIYNELAHEGQSAAVKLGIKNASPNTKGYLFMVGDQPFLSSEIINSIIDIYNKSQAPIVIPTYCGKQGNPVLFSSKLKDRLTQVNGDKGGRIIFKEYHKEISFDSFSQEEAGIDIDTEKDLSKLKIKS</sequence>
<dbReference type="PANTHER" id="PTHR43777:SF1">
    <property type="entry name" value="MOLYBDENUM COFACTOR CYTIDYLYLTRANSFERASE"/>
    <property type="match status" value="1"/>
</dbReference>
<keyword evidence="2" id="KW-0808">Transferase</keyword>
<dbReference type="SUPFAM" id="SSF53448">
    <property type="entry name" value="Nucleotide-diphospho-sugar transferases"/>
    <property type="match status" value="1"/>
</dbReference>